<dbReference type="Pfam" id="PF06051">
    <property type="entry name" value="DUF928"/>
    <property type="match status" value="1"/>
</dbReference>
<evidence type="ECO:0000256" key="2">
    <source>
        <dbReference type="SAM" id="SignalP"/>
    </source>
</evidence>
<dbReference type="AlphaFoldDB" id="A0A8J7DXL3"/>
<dbReference type="Proteomes" id="UP000654482">
    <property type="component" value="Unassembled WGS sequence"/>
</dbReference>
<accession>A0A8J7DXL3</accession>
<comment type="caution">
    <text evidence="3">The sequence shown here is derived from an EMBL/GenBank/DDBJ whole genome shotgun (WGS) entry which is preliminary data.</text>
</comment>
<gene>
    <name evidence="3" type="ORF">IQ249_14895</name>
</gene>
<sequence>MTVISPTLLKGVLAMLLSPAMVIASGLPTPTNAQLVPPLQVSVNFPQANTNRGAPPRSRGAASRGACGNSENARRELEIAALTPKDNILKTDASNPNIYLSVPALRNAPAEVLIVDKEDDTVVYAAQLELNRTEGIFKLALPENLALRPDRIYTWSFALICDLNDRGIDLVVEGWIERSPLTSTQKAQIEQAKATQQTLKVAEIYAQAGLWNETFNALLPLRESNPTAWSELLNSVELGEFAQVPMSEPVR</sequence>
<feature type="region of interest" description="Disordered" evidence="1">
    <location>
        <begin position="46"/>
        <end position="70"/>
    </location>
</feature>
<dbReference type="RefSeq" id="WP_194030278.1">
    <property type="nucleotide sequence ID" value="NZ_JADEWZ010000021.1"/>
</dbReference>
<dbReference type="InterPro" id="IPR010328">
    <property type="entry name" value="DUF928"/>
</dbReference>
<evidence type="ECO:0000313" key="4">
    <source>
        <dbReference type="Proteomes" id="UP000654482"/>
    </source>
</evidence>
<keyword evidence="2" id="KW-0732">Signal</keyword>
<feature type="signal peptide" evidence="2">
    <location>
        <begin position="1"/>
        <end position="24"/>
    </location>
</feature>
<proteinExistence type="predicted"/>
<feature type="chain" id="PRO_5035255850" evidence="2">
    <location>
        <begin position="25"/>
        <end position="251"/>
    </location>
</feature>
<reference evidence="3" key="1">
    <citation type="submission" date="2020-10" db="EMBL/GenBank/DDBJ databases">
        <authorList>
            <person name="Castelo-Branco R."/>
            <person name="Eusebio N."/>
            <person name="Adriana R."/>
            <person name="Vieira A."/>
            <person name="Brugerolle De Fraissinette N."/>
            <person name="Rezende De Castro R."/>
            <person name="Schneider M.P."/>
            <person name="Vasconcelos V."/>
            <person name="Leao P.N."/>
        </authorList>
    </citation>
    <scope>NUCLEOTIDE SEQUENCE</scope>
    <source>
        <strain evidence="3">LEGE 07157</strain>
    </source>
</reference>
<evidence type="ECO:0000313" key="3">
    <source>
        <dbReference type="EMBL" id="MBE9117186.1"/>
    </source>
</evidence>
<name>A0A8J7DXL3_9CYAN</name>
<organism evidence="3 4">
    <name type="scientific">Lusitaniella coriacea LEGE 07157</name>
    <dbReference type="NCBI Taxonomy" id="945747"/>
    <lineage>
        <taxon>Bacteria</taxon>
        <taxon>Bacillati</taxon>
        <taxon>Cyanobacteriota</taxon>
        <taxon>Cyanophyceae</taxon>
        <taxon>Spirulinales</taxon>
        <taxon>Lusitaniellaceae</taxon>
        <taxon>Lusitaniella</taxon>
    </lineage>
</organism>
<protein>
    <submittedName>
        <fullName evidence="3">DUF928 domain-containing protein</fullName>
    </submittedName>
</protein>
<keyword evidence="4" id="KW-1185">Reference proteome</keyword>
<dbReference type="EMBL" id="JADEWZ010000021">
    <property type="protein sequence ID" value="MBE9117186.1"/>
    <property type="molecule type" value="Genomic_DNA"/>
</dbReference>
<evidence type="ECO:0000256" key="1">
    <source>
        <dbReference type="SAM" id="MobiDB-lite"/>
    </source>
</evidence>